<dbReference type="Gene3D" id="3.60.21.50">
    <property type="match status" value="1"/>
</dbReference>
<evidence type="ECO:0000256" key="5">
    <source>
        <dbReference type="ARBA" id="ARBA00022932"/>
    </source>
</evidence>
<dbReference type="EMBL" id="VAHF01000007">
    <property type="protein sequence ID" value="TXG57962.1"/>
    <property type="molecule type" value="Genomic_DNA"/>
</dbReference>
<proteinExistence type="inferred from homology"/>
<feature type="domain" description="DNA polymerase delta subunit OB-fold" evidence="12">
    <location>
        <begin position="35"/>
        <end position="162"/>
    </location>
</feature>
<dbReference type="EC" id="2.7.7.7" evidence="3"/>
<evidence type="ECO:0000256" key="6">
    <source>
        <dbReference type="ARBA" id="ARBA00023242"/>
    </source>
</evidence>
<evidence type="ECO:0000256" key="2">
    <source>
        <dbReference type="ARBA" id="ARBA00006035"/>
    </source>
</evidence>
<evidence type="ECO:0000256" key="1">
    <source>
        <dbReference type="ARBA" id="ARBA00004123"/>
    </source>
</evidence>
<keyword evidence="4" id="KW-0235">DNA replication</keyword>
<dbReference type="FunFam" id="2.40.50.430:FF:000001">
    <property type="entry name" value="DNA polymerase delta subunit 2"/>
    <property type="match status" value="1"/>
</dbReference>
<dbReference type="InterPro" id="IPR041863">
    <property type="entry name" value="PolD2_C"/>
</dbReference>
<keyword evidence="6" id="KW-0539">Nucleus</keyword>
<protein>
    <recommendedName>
        <fullName evidence="10">DNA polymerase delta small subunit</fullName>
        <ecNumber evidence="3">2.7.7.7</ecNumber>
    </recommendedName>
</protein>
<keyword evidence="5" id="KW-0239">DNA-directed DNA polymerase</keyword>
<evidence type="ECO:0000256" key="8">
    <source>
        <dbReference type="ARBA" id="ARBA00054920"/>
    </source>
</evidence>
<dbReference type="InterPro" id="IPR040663">
    <property type="entry name" value="DNA_pol_D_N"/>
</dbReference>
<dbReference type="Pfam" id="PF18018">
    <property type="entry name" value="DNA_pol_D_N"/>
    <property type="match status" value="1"/>
</dbReference>
<dbReference type="PANTHER" id="PTHR10416">
    <property type="entry name" value="DNA POLYMERASE DELTA SUBUNIT 2"/>
    <property type="match status" value="1"/>
</dbReference>
<sequence length="473" mass="52835">MEIDGEKTPLERKQSTYLSLDETFEIRKETYGGQQYSQIYFTRLHLMRTLLYSLVPNLKPHLPVCKILGLEKGKECIIVGTLYKHMKLKPSILDEYSKTRSVTPLVKPHNFMHPDDHLILEDESGRVKLGGTMLLPSSYITGIVVALHGKETGAGDFFVQDVLEAGLAPQIEFPLESREDKYVVLVSGLIVGSSASNPLQFQLLIDHITGHLGDEKVLQISSLFVLQALCCLFCDFPFRLAHFMASTEQEQAIAAQIVHVIIAGSSVEIPRGLLNGQNLASKDQPRLSEPIKELDIMLTQIAAGVPLDIMPGPNDPANYSLPQQPLNRCLFPGSAAYNTFRSCTNPHCFELDNIRFLGTSGQNIDDLQKYSEAKDKLEFMERTLRWRNLGPTAPNTLGCYPFMDRDPFLIDSCPHVYFAGNQDKYETSLLKGTEGQLVRLICIPKFSKTGVAVAVNLRNLECHTLSFGTQFDL</sequence>
<evidence type="ECO:0000256" key="3">
    <source>
        <dbReference type="ARBA" id="ARBA00012417"/>
    </source>
</evidence>
<comment type="catalytic activity">
    <reaction evidence="7">
        <text>DNA(n) + a 2'-deoxyribonucleoside 5'-triphosphate = DNA(n+1) + diphosphate</text>
        <dbReference type="Rhea" id="RHEA:22508"/>
        <dbReference type="Rhea" id="RHEA-COMP:17339"/>
        <dbReference type="Rhea" id="RHEA-COMP:17340"/>
        <dbReference type="ChEBI" id="CHEBI:33019"/>
        <dbReference type="ChEBI" id="CHEBI:61560"/>
        <dbReference type="ChEBI" id="CHEBI:173112"/>
        <dbReference type="EC" id="2.7.7.7"/>
    </reaction>
</comment>
<keyword evidence="5" id="KW-0808">Transferase</keyword>
<keyword evidence="14" id="KW-1185">Reference proteome</keyword>
<gene>
    <name evidence="13" type="ORF">EZV62_015791</name>
</gene>
<evidence type="ECO:0000313" key="14">
    <source>
        <dbReference type="Proteomes" id="UP000323000"/>
    </source>
</evidence>
<comment type="subunit">
    <text evidence="9">Heterodimer with subunits of 125 kDa and 50 kDa.</text>
</comment>
<dbReference type="GO" id="GO:0043625">
    <property type="term" value="C:delta DNA polymerase complex"/>
    <property type="evidence" value="ECO:0007669"/>
    <property type="project" value="TreeGrafter"/>
</dbReference>
<comment type="function">
    <text evidence="8">The function of the small subunit is not yet clear.</text>
</comment>
<dbReference type="Gene3D" id="2.40.50.430">
    <property type="match status" value="1"/>
</dbReference>
<dbReference type="GO" id="GO:0006271">
    <property type="term" value="P:DNA strand elongation involved in DNA replication"/>
    <property type="evidence" value="ECO:0007669"/>
    <property type="project" value="TreeGrafter"/>
</dbReference>
<dbReference type="InterPro" id="IPR007185">
    <property type="entry name" value="DNA_pol_a/d/e_bsu"/>
</dbReference>
<evidence type="ECO:0000313" key="13">
    <source>
        <dbReference type="EMBL" id="TXG57962.1"/>
    </source>
</evidence>
<organism evidence="13 14">
    <name type="scientific">Acer yangbiense</name>
    <dbReference type="NCBI Taxonomy" id="1000413"/>
    <lineage>
        <taxon>Eukaryota</taxon>
        <taxon>Viridiplantae</taxon>
        <taxon>Streptophyta</taxon>
        <taxon>Embryophyta</taxon>
        <taxon>Tracheophyta</taxon>
        <taxon>Spermatophyta</taxon>
        <taxon>Magnoliopsida</taxon>
        <taxon>eudicotyledons</taxon>
        <taxon>Gunneridae</taxon>
        <taxon>Pentapetalae</taxon>
        <taxon>rosids</taxon>
        <taxon>malvids</taxon>
        <taxon>Sapindales</taxon>
        <taxon>Sapindaceae</taxon>
        <taxon>Hippocastanoideae</taxon>
        <taxon>Acereae</taxon>
        <taxon>Acer</taxon>
    </lineage>
</organism>
<comment type="subcellular location">
    <subcellularLocation>
        <location evidence="1">Nucleus</location>
    </subcellularLocation>
</comment>
<comment type="caution">
    <text evidence="13">The sequence shown here is derived from an EMBL/GenBank/DDBJ whole genome shotgun (WGS) entry which is preliminary data.</text>
</comment>
<reference evidence="14" key="1">
    <citation type="journal article" date="2019" name="Gigascience">
        <title>De novo genome assembly of the endangered Acer yangbiense, a plant species with extremely small populations endemic to Yunnan Province, China.</title>
        <authorList>
            <person name="Yang J."/>
            <person name="Wariss H.M."/>
            <person name="Tao L."/>
            <person name="Zhang R."/>
            <person name="Yun Q."/>
            <person name="Hollingsworth P."/>
            <person name="Dao Z."/>
            <person name="Luo G."/>
            <person name="Guo H."/>
            <person name="Ma Y."/>
            <person name="Sun W."/>
        </authorList>
    </citation>
    <scope>NUCLEOTIDE SEQUENCE [LARGE SCALE GENOMIC DNA]</scope>
    <source>
        <strain evidence="14">cv. Malutang</strain>
    </source>
</reference>
<dbReference type="Proteomes" id="UP000323000">
    <property type="component" value="Chromosome 7"/>
</dbReference>
<dbReference type="FunFam" id="3.60.21.50:FF:000002">
    <property type="entry name" value="DNA polymerase delta small subunit"/>
    <property type="match status" value="1"/>
</dbReference>
<keyword evidence="5" id="KW-0548">Nucleotidyltransferase</keyword>
<evidence type="ECO:0000259" key="11">
    <source>
        <dbReference type="Pfam" id="PF04042"/>
    </source>
</evidence>
<evidence type="ECO:0000256" key="7">
    <source>
        <dbReference type="ARBA" id="ARBA00049244"/>
    </source>
</evidence>
<feature type="domain" description="DNA polymerase alpha/delta/epsilon subunit B" evidence="11">
    <location>
        <begin position="253"/>
        <end position="425"/>
    </location>
</feature>
<evidence type="ECO:0000256" key="4">
    <source>
        <dbReference type="ARBA" id="ARBA00022705"/>
    </source>
</evidence>
<name>A0A5C7HP44_9ROSI</name>
<dbReference type="OrthoDB" id="3763at2759"/>
<accession>A0A5C7HP44</accession>
<evidence type="ECO:0000256" key="9">
    <source>
        <dbReference type="ARBA" id="ARBA00063201"/>
    </source>
</evidence>
<evidence type="ECO:0000259" key="12">
    <source>
        <dbReference type="Pfam" id="PF18018"/>
    </source>
</evidence>
<comment type="similarity">
    <text evidence="2">Belongs to the DNA polymerase delta/II small subunit family.</text>
</comment>
<evidence type="ECO:0000256" key="10">
    <source>
        <dbReference type="ARBA" id="ARBA00070341"/>
    </source>
</evidence>
<dbReference type="Pfam" id="PF04042">
    <property type="entry name" value="DNA_pol_E_B"/>
    <property type="match status" value="1"/>
</dbReference>
<dbReference type="GO" id="GO:0003887">
    <property type="term" value="F:DNA-directed DNA polymerase activity"/>
    <property type="evidence" value="ECO:0007669"/>
    <property type="project" value="UniProtKB-KW"/>
</dbReference>
<dbReference type="InterPro" id="IPR024826">
    <property type="entry name" value="DNA_pol_delta/II_ssu"/>
</dbReference>
<dbReference type="AlphaFoldDB" id="A0A5C7HP44"/>
<dbReference type="GO" id="GO:0003677">
    <property type="term" value="F:DNA binding"/>
    <property type="evidence" value="ECO:0007669"/>
    <property type="project" value="InterPro"/>
</dbReference>
<dbReference type="PANTHER" id="PTHR10416:SF0">
    <property type="entry name" value="DNA POLYMERASE DELTA SUBUNIT 2"/>
    <property type="match status" value="1"/>
</dbReference>
<dbReference type="GO" id="GO:1902969">
    <property type="term" value="P:mitotic DNA replication"/>
    <property type="evidence" value="ECO:0007669"/>
    <property type="project" value="UniProtKB-ARBA"/>
</dbReference>
<dbReference type="CDD" id="cd07387">
    <property type="entry name" value="MPP_PolD2_C"/>
    <property type="match status" value="1"/>
</dbReference>